<gene>
    <name evidence="1" type="ORF">FA13DRAFT_1038433</name>
</gene>
<name>A0A4Y7SX69_COPMI</name>
<sequence length="450" mass="50250">MDDIPAEILATAFEMGVLDWGIRFLPPICLVCRTWNEIVSTTPHLWGIVDVSPKSHSPRPRLLLDQIARAKHAPLTVFVDKGANKRNRLDTVLAQLIQLSRNWISAVLPCDVLERCRWHDLKGKLQSLTVTQGCPGKDSPFFRTDGDVDSIDLRLPPALTRLSIVGSNPPRQFLSRSLKTFTLVPGRTNHIALSETLDHLSSIPNIEILSISQLKHYPRLPDTPRIIHLNNLTSLKLSTVDYPSLLLSSLACPSLEILSLGPCPVYSRWGSRPESAMRPLTPFLSQWCNPEYTPRRLHTLRIEQSLAMDDTPCLIRFLARLPNIAHLAICDDAVAEYLKYNTKTNEDGDILKALASSTGGRRNADGADEWLCPRLGYLEIELDAPFHRLLDIAQARGIHSTSPGGLRTLRRVAGYLCREGTDEEMELFRSLVQDLECECLACGAGFLTMT</sequence>
<evidence type="ECO:0000313" key="1">
    <source>
        <dbReference type="EMBL" id="TEB26453.1"/>
    </source>
</evidence>
<dbReference type="AlphaFoldDB" id="A0A4Y7SX69"/>
<keyword evidence="2" id="KW-1185">Reference proteome</keyword>
<dbReference type="OrthoDB" id="3062612at2759"/>
<comment type="caution">
    <text evidence="1">The sequence shown here is derived from an EMBL/GenBank/DDBJ whole genome shotgun (WGS) entry which is preliminary data.</text>
</comment>
<accession>A0A4Y7SX69</accession>
<protein>
    <recommendedName>
        <fullName evidence="3">F-box domain-containing protein</fullName>
    </recommendedName>
</protein>
<dbReference type="EMBL" id="QPFP01000048">
    <property type="protein sequence ID" value="TEB26453.1"/>
    <property type="molecule type" value="Genomic_DNA"/>
</dbReference>
<evidence type="ECO:0008006" key="3">
    <source>
        <dbReference type="Google" id="ProtNLM"/>
    </source>
</evidence>
<proteinExistence type="predicted"/>
<reference evidence="1 2" key="1">
    <citation type="journal article" date="2019" name="Nat. Ecol. Evol.">
        <title>Megaphylogeny resolves global patterns of mushroom evolution.</title>
        <authorList>
            <person name="Varga T."/>
            <person name="Krizsan K."/>
            <person name="Foldi C."/>
            <person name="Dima B."/>
            <person name="Sanchez-Garcia M."/>
            <person name="Sanchez-Ramirez S."/>
            <person name="Szollosi G.J."/>
            <person name="Szarkandi J.G."/>
            <person name="Papp V."/>
            <person name="Albert L."/>
            <person name="Andreopoulos W."/>
            <person name="Angelini C."/>
            <person name="Antonin V."/>
            <person name="Barry K.W."/>
            <person name="Bougher N.L."/>
            <person name="Buchanan P."/>
            <person name="Buyck B."/>
            <person name="Bense V."/>
            <person name="Catcheside P."/>
            <person name="Chovatia M."/>
            <person name="Cooper J."/>
            <person name="Damon W."/>
            <person name="Desjardin D."/>
            <person name="Finy P."/>
            <person name="Geml J."/>
            <person name="Haridas S."/>
            <person name="Hughes K."/>
            <person name="Justo A."/>
            <person name="Karasinski D."/>
            <person name="Kautmanova I."/>
            <person name="Kiss B."/>
            <person name="Kocsube S."/>
            <person name="Kotiranta H."/>
            <person name="LaButti K.M."/>
            <person name="Lechner B.E."/>
            <person name="Liimatainen K."/>
            <person name="Lipzen A."/>
            <person name="Lukacs Z."/>
            <person name="Mihaltcheva S."/>
            <person name="Morgado L.N."/>
            <person name="Niskanen T."/>
            <person name="Noordeloos M.E."/>
            <person name="Ohm R.A."/>
            <person name="Ortiz-Santana B."/>
            <person name="Ovrebo C."/>
            <person name="Racz N."/>
            <person name="Riley R."/>
            <person name="Savchenko A."/>
            <person name="Shiryaev A."/>
            <person name="Soop K."/>
            <person name="Spirin V."/>
            <person name="Szebenyi C."/>
            <person name="Tomsovsky M."/>
            <person name="Tulloss R.E."/>
            <person name="Uehling J."/>
            <person name="Grigoriev I.V."/>
            <person name="Vagvolgyi C."/>
            <person name="Papp T."/>
            <person name="Martin F.M."/>
            <person name="Miettinen O."/>
            <person name="Hibbett D.S."/>
            <person name="Nagy L.G."/>
        </authorList>
    </citation>
    <scope>NUCLEOTIDE SEQUENCE [LARGE SCALE GENOMIC DNA]</scope>
    <source>
        <strain evidence="1 2">FP101781</strain>
    </source>
</reference>
<dbReference type="Proteomes" id="UP000298030">
    <property type="component" value="Unassembled WGS sequence"/>
</dbReference>
<organism evidence="1 2">
    <name type="scientific">Coprinellus micaceus</name>
    <name type="common">Glistening ink-cap mushroom</name>
    <name type="synonym">Coprinus micaceus</name>
    <dbReference type="NCBI Taxonomy" id="71717"/>
    <lineage>
        <taxon>Eukaryota</taxon>
        <taxon>Fungi</taxon>
        <taxon>Dikarya</taxon>
        <taxon>Basidiomycota</taxon>
        <taxon>Agaricomycotina</taxon>
        <taxon>Agaricomycetes</taxon>
        <taxon>Agaricomycetidae</taxon>
        <taxon>Agaricales</taxon>
        <taxon>Agaricineae</taxon>
        <taxon>Psathyrellaceae</taxon>
        <taxon>Coprinellus</taxon>
    </lineage>
</organism>
<evidence type="ECO:0000313" key="2">
    <source>
        <dbReference type="Proteomes" id="UP000298030"/>
    </source>
</evidence>